<gene>
    <name evidence="1" type="ORF">B9G98_01985</name>
</gene>
<dbReference type="SUPFAM" id="SSF52540">
    <property type="entry name" value="P-loop containing nucleoside triphosphate hydrolases"/>
    <property type="match status" value="1"/>
</dbReference>
<protein>
    <submittedName>
        <fullName evidence="1">Nicotinamide riboside kinase</fullName>
    </submittedName>
</protein>
<keyword evidence="1" id="KW-0418">Kinase</keyword>
<dbReference type="CDD" id="cd02024">
    <property type="entry name" value="NRK1"/>
    <property type="match status" value="1"/>
</dbReference>
<keyword evidence="1" id="KW-0808">Transferase</keyword>
<organism evidence="1 2">
    <name type="scientific">Wickerhamiella sorbophila</name>
    <dbReference type="NCBI Taxonomy" id="45607"/>
    <lineage>
        <taxon>Eukaryota</taxon>
        <taxon>Fungi</taxon>
        <taxon>Dikarya</taxon>
        <taxon>Ascomycota</taxon>
        <taxon>Saccharomycotina</taxon>
        <taxon>Dipodascomycetes</taxon>
        <taxon>Dipodascales</taxon>
        <taxon>Trichomonascaceae</taxon>
        <taxon>Wickerhamiella</taxon>
    </lineage>
</organism>
<evidence type="ECO:0000313" key="2">
    <source>
        <dbReference type="Proteomes" id="UP000238350"/>
    </source>
</evidence>
<dbReference type="EMBL" id="NDIQ01000021">
    <property type="protein sequence ID" value="PRT54365.1"/>
    <property type="molecule type" value="Genomic_DNA"/>
</dbReference>
<proteinExistence type="predicted"/>
<dbReference type="RefSeq" id="XP_024664310.1">
    <property type="nucleotide sequence ID" value="XM_024808542.1"/>
</dbReference>
<reference evidence="1 2" key="1">
    <citation type="submission" date="2017-04" db="EMBL/GenBank/DDBJ databases">
        <title>Genome sequencing of [Candida] sorbophila.</title>
        <authorList>
            <person name="Ahn J.O."/>
        </authorList>
    </citation>
    <scope>NUCLEOTIDE SEQUENCE [LARGE SCALE GENOMIC DNA]</scope>
    <source>
        <strain evidence="1 2">DS02</strain>
    </source>
</reference>
<dbReference type="PANTHER" id="PTHR10285">
    <property type="entry name" value="URIDINE KINASE"/>
    <property type="match status" value="1"/>
</dbReference>
<dbReference type="AlphaFoldDB" id="A0A2T0FH96"/>
<dbReference type="STRING" id="45607.A0A2T0FH96"/>
<comment type="caution">
    <text evidence="1">The sequence shown here is derived from an EMBL/GenBank/DDBJ whole genome shotgun (WGS) entry which is preliminary data.</text>
</comment>
<dbReference type="OrthoDB" id="10041966at2759"/>
<accession>A0A2T0FH96</accession>
<dbReference type="GO" id="GO:0016301">
    <property type="term" value="F:kinase activity"/>
    <property type="evidence" value="ECO:0007669"/>
    <property type="project" value="UniProtKB-KW"/>
</dbReference>
<dbReference type="Proteomes" id="UP000238350">
    <property type="component" value="Unassembled WGS sequence"/>
</dbReference>
<dbReference type="Gene3D" id="3.40.50.300">
    <property type="entry name" value="P-loop containing nucleotide triphosphate hydrolases"/>
    <property type="match status" value="1"/>
</dbReference>
<evidence type="ECO:0000313" key="1">
    <source>
        <dbReference type="EMBL" id="PRT54365.1"/>
    </source>
</evidence>
<dbReference type="GeneID" id="36515733"/>
<name>A0A2T0FH96_9ASCO</name>
<keyword evidence="2" id="KW-1185">Reference proteome</keyword>
<sequence>MKVVAVSGPSCSGKTTLVKYLHQILPDAHTIFEDDFYLPDSEIPKTNGLENWDCPEAFDLAKMAQTLSHARENGTLPPEHKSIEAANAMGPVRPSPEVVARLKDRVQHIKEPVVLVDGIMLFHKSSPVLDEFDHKIVLFTDYATLKQRRESRSGYVTIEGFWQDPPGYFDDIVWPEYLKNYGFLYEGEPGTELSKAARQQAIVAPPSRELDALLTWAVDLILE</sequence>
<dbReference type="InterPro" id="IPR027417">
    <property type="entry name" value="P-loop_NTPase"/>
</dbReference>